<dbReference type="Proteomes" id="UP001469553">
    <property type="component" value="Unassembled WGS sequence"/>
</dbReference>
<name>A0ABV0Z805_9TELE</name>
<proteinExistence type="predicted"/>
<comment type="caution">
    <text evidence="2">The sequence shown here is derived from an EMBL/GenBank/DDBJ whole genome shotgun (WGS) entry which is preliminary data.</text>
</comment>
<evidence type="ECO:0000313" key="2">
    <source>
        <dbReference type="EMBL" id="MEQ2302337.1"/>
    </source>
</evidence>
<feature type="region of interest" description="Disordered" evidence="1">
    <location>
        <begin position="1"/>
        <end position="23"/>
    </location>
</feature>
<organism evidence="2 3">
    <name type="scientific">Ameca splendens</name>
    <dbReference type="NCBI Taxonomy" id="208324"/>
    <lineage>
        <taxon>Eukaryota</taxon>
        <taxon>Metazoa</taxon>
        <taxon>Chordata</taxon>
        <taxon>Craniata</taxon>
        <taxon>Vertebrata</taxon>
        <taxon>Euteleostomi</taxon>
        <taxon>Actinopterygii</taxon>
        <taxon>Neopterygii</taxon>
        <taxon>Teleostei</taxon>
        <taxon>Neoteleostei</taxon>
        <taxon>Acanthomorphata</taxon>
        <taxon>Ovalentaria</taxon>
        <taxon>Atherinomorphae</taxon>
        <taxon>Cyprinodontiformes</taxon>
        <taxon>Goodeidae</taxon>
        <taxon>Ameca</taxon>
    </lineage>
</organism>
<gene>
    <name evidence="2" type="ORF">AMECASPLE_005839</name>
</gene>
<dbReference type="EMBL" id="JAHRIP010056702">
    <property type="protein sequence ID" value="MEQ2302337.1"/>
    <property type="molecule type" value="Genomic_DNA"/>
</dbReference>
<evidence type="ECO:0000313" key="3">
    <source>
        <dbReference type="Proteomes" id="UP001469553"/>
    </source>
</evidence>
<sequence length="123" mass="13409">MSLGWTGTTPWAPPGGAGRGVWGEGRLGVSAESAAPATRSRIKRKMTTSIQLKKYEGNSALEYSDFVLFHTRTSSIRSQRSVQGGFKAEYQIMGHETGSTLIVTCFNPGSRLKDLTLNLQMQL</sequence>
<evidence type="ECO:0000256" key="1">
    <source>
        <dbReference type="SAM" id="MobiDB-lite"/>
    </source>
</evidence>
<accession>A0ABV0Z805</accession>
<reference evidence="2 3" key="1">
    <citation type="submission" date="2021-06" db="EMBL/GenBank/DDBJ databases">
        <authorList>
            <person name="Palmer J.M."/>
        </authorList>
    </citation>
    <scope>NUCLEOTIDE SEQUENCE [LARGE SCALE GENOMIC DNA]</scope>
    <source>
        <strain evidence="2 3">AS_MEX2019</strain>
        <tissue evidence="2">Muscle</tissue>
    </source>
</reference>
<keyword evidence="3" id="KW-1185">Reference proteome</keyword>
<protein>
    <submittedName>
        <fullName evidence="2">Uncharacterized protein</fullName>
    </submittedName>
</protein>
<feature type="compositionally biased region" description="Low complexity" evidence="1">
    <location>
        <begin position="1"/>
        <end position="10"/>
    </location>
</feature>